<evidence type="ECO:0000256" key="2">
    <source>
        <dbReference type="SAM" id="MobiDB-lite"/>
    </source>
</evidence>
<dbReference type="Proteomes" id="UP000243459">
    <property type="component" value="Chromosome 2"/>
</dbReference>
<dbReference type="GO" id="GO:0005634">
    <property type="term" value="C:nucleus"/>
    <property type="evidence" value="ECO:0007669"/>
    <property type="project" value="TreeGrafter"/>
</dbReference>
<protein>
    <recommendedName>
        <fullName evidence="3">USP domain-containing protein</fullName>
    </recommendedName>
</protein>
<evidence type="ECO:0000313" key="5">
    <source>
        <dbReference type="Proteomes" id="UP000243459"/>
    </source>
</evidence>
<reference evidence="5" key="1">
    <citation type="journal article" date="2017" name="Nat. Commun.">
        <title>The asparagus genome sheds light on the origin and evolution of a young Y chromosome.</title>
        <authorList>
            <person name="Harkess A."/>
            <person name="Zhou J."/>
            <person name="Xu C."/>
            <person name="Bowers J.E."/>
            <person name="Van der Hulst R."/>
            <person name="Ayyampalayam S."/>
            <person name="Mercati F."/>
            <person name="Riccardi P."/>
            <person name="McKain M.R."/>
            <person name="Kakrana A."/>
            <person name="Tang H."/>
            <person name="Ray J."/>
            <person name="Groenendijk J."/>
            <person name="Arikit S."/>
            <person name="Mathioni S.M."/>
            <person name="Nakano M."/>
            <person name="Shan H."/>
            <person name="Telgmann-Rauber A."/>
            <person name="Kanno A."/>
            <person name="Yue Z."/>
            <person name="Chen H."/>
            <person name="Li W."/>
            <person name="Chen Y."/>
            <person name="Xu X."/>
            <person name="Zhang Y."/>
            <person name="Luo S."/>
            <person name="Chen H."/>
            <person name="Gao J."/>
            <person name="Mao Z."/>
            <person name="Pires J.C."/>
            <person name="Luo M."/>
            <person name="Kudrna D."/>
            <person name="Wing R.A."/>
            <person name="Meyers B.C."/>
            <person name="Yi K."/>
            <person name="Kong H."/>
            <person name="Lavrijsen P."/>
            <person name="Sunseri F."/>
            <person name="Falavigna A."/>
            <person name="Ye Y."/>
            <person name="Leebens-Mack J.H."/>
            <person name="Chen G."/>
        </authorList>
    </citation>
    <scope>NUCLEOTIDE SEQUENCE [LARGE SCALE GENOMIC DNA]</scope>
    <source>
        <strain evidence="5">cv. DH0086</strain>
    </source>
</reference>
<dbReference type="GO" id="GO:0016579">
    <property type="term" value="P:protein deubiquitination"/>
    <property type="evidence" value="ECO:0007669"/>
    <property type="project" value="InterPro"/>
</dbReference>
<keyword evidence="5" id="KW-1185">Reference proteome</keyword>
<feature type="compositionally biased region" description="Basic and acidic residues" evidence="2">
    <location>
        <begin position="419"/>
        <end position="429"/>
    </location>
</feature>
<dbReference type="Gramene" id="ONK77185">
    <property type="protein sequence ID" value="ONK77185"/>
    <property type="gene ID" value="A4U43_C02F3970"/>
</dbReference>
<dbReference type="OrthoDB" id="688062at2759"/>
<dbReference type="PANTHER" id="PTHR24006">
    <property type="entry name" value="UBIQUITIN CARBOXYL-TERMINAL HYDROLASE"/>
    <property type="match status" value="1"/>
</dbReference>
<dbReference type="Gene3D" id="3.90.70.10">
    <property type="entry name" value="Cysteine proteinases"/>
    <property type="match status" value="2"/>
</dbReference>
<feature type="compositionally biased region" description="Basic and acidic residues" evidence="2">
    <location>
        <begin position="392"/>
        <end position="412"/>
    </location>
</feature>
<organism evidence="4 5">
    <name type="scientific">Asparagus officinalis</name>
    <name type="common">Garden asparagus</name>
    <dbReference type="NCBI Taxonomy" id="4686"/>
    <lineage>
        <taxon>Eukaryota</taxon>
        <taxon>Viridiplantae</taxon>
        <taxon>Streptophyta</taxon>
        <taxon>Embryophyta</taxon>
        <taxon>Tracheophyta</taxon>
        <taxon>Spermatophyta</taxon>
        <taxon>Magnoliopsida</taxon>
        <taxon>Liliopsida</taxon>
        <taxon>Asparagales</taxon>
        <taxon>Asparagaceae</taxon>
        <taxon>Asparagoideae</taxon>
        <taxon>Asparagus</taxon>
    </lineage>
</organism>
<dbReference type="AlphaFoldDB" id="A0A5P1FFN7"/>
<feature type="domain" description="USP" evidence="3">
    <location>
        <begin position="133"/>
        <end position="742"/>
    </location>
</feature>
<dbReference type="PROSITE" id="PS50235">
    <property type="entry name" value="USP_3"/>
    <property type="match status" value="1"/>
</dbReference>
<dbReference type="InterPro" id="IPR028889">
    <property type="entry name" value="USP"/>
</dbReference>
<dbReference type="InterPro" id="IPR038765">
    <property type="entry name" value="Papain-like_cys_pep_sf"/>
</dbReference>
<dbReference type="PANTHER" id="PTHR24006:SF781">
    <property type="entry name" value="LD34905P"/>
    <property type="match status" value="1"/>
</dbReference>
<comment type="similarity">
    <text evidence="1">Belongs to the peptidase C19 family.</text>
</comment>
<dbReference type="InterPro" id="IPR018200">
    <property type="entry name" value="USP_CS"/>
</dbReference>
<gene>
    <name evidence="4" type="ORF">A4U43_C02F3970</name>
</gene>
<proteinExistence type="inferred from homology"/>
<dbReference type="InterPro" id="IPR001394">
    <property type="entry name" value="Peptidase_C19_UCH"/>
</dbReference>
<sequence length="742" mass="83935">MDKPPKEREQELLDEKFLCVCLDCEQIFCGDHNYGLNCHMYWHAKITGQQLAVPIRARCSVCESLLPIRTKEEEGNKKVELHKDIKEEANVVEEEESMEEGNENVELPKGIKEEMMLVEKEEFSDLPSTKVVRRMKNFGSTCYYNSVLQNLLSMKRLRLYFPKSGLNPDHPITSDLWNLFLATSYGDADIESSHKSLFDSICSIKQKYKENQQQDCHEFLGHLHEVLMLENNSLIPDVFEGIFAVTLSCCQCGHTNTSHEKFYDLSLSLTLEERSAVKDESFTWKYNVLPARENYDGRNSGSSAVKADNAEICSISDSSDRCSWTLTGYIGYWLDEQQSVIVDLDKEEEKEEEGEVPAAAKVGKEDSIKDKDAKLDKEDSIDAKENKKKKMKTENLKKEEKEEPIKDAKEKEEKEEEKEEKKEETKNEGPSDCCGWHPCNCNIDSSEVPKLPETERILLTDKEDQIKDKGIKTPENFPESSMKGSNLNLAGESLWPSYSDVSSSLPGSVLVFDYDASSSSDSCASSSSDSWSPELTDFDLWSCGILNKHPPTVSKRCSSFVSSMSNNSPLSIEMCLDLFTASGRISRECDHCPYHLKDTNSGPQNVKAIKTDRIYRAPPILTIHLKRFEQDARGITKKIDSHVSFQEVLDLTPYMDHSSGKRKETLYRLLGVVVHKGRSMDTGHYIAYVKGAQGEGCGAVVVEGEEGGGDPLWFKADDNVVKRVSLEEVLRSKAYLLFYETM</sequence>
<dbReference type="EMBL" id="CM007382">
    <property type="protein sequence ID" value="ONK77185.1"/>
    <property type="molecule type" value="Genomic_DNA"/>
</dbReference>
<dbReference type="PROSITE" id="PS00973">
    <property type="entry name" value="USP_2"/>
    <property type="match status" value="1"/>
</dbReference>
<feature type="region of interest" description="Disordered" evidence="2">
    <location>
        <begin position="346"/>
        <end position="431"/>
    </location>
</feature>
<feature type="compositionally biased region" description="Acidic residues" evidence="2">
    <location>
        <begin position="346"/>
        <end position="355"/>
    </location>
</feature>
<dbReference type="GO" id="GO:0004843">
    <property type="term" value="F:cysteine-type deubiquitinase activity"/>
    <property type="evidence" value="ECO:0007669"/>
    <property type="project" value="InterPro"/>
</dbReference>
<dbReference type="SUPFAM" id="SSF54001">
    <property type="entry name" value="Cysteine proteinases"/>
    <property type="match status" value="1"/>
</dbReference>
<evidence type="ECO:0000259" key="3">
    <source>
        <dbReference type="PROSITE" id="PS50235"/>
    </source>
</evidence>
<accession>A0A5P1FFN7</accession>
<dbReference type="InterPro" id="IPR050164">
    <property type="entry name" value="Peptidase_C19"/>
</dbReference>
<evidence type="ECO:0000313" key="4">
    <source>
        <dbReference type="EMBL" id="ONK77185.1"/>
    </source>
</evidence>
<feature type="compositionally biased region" description="Basic and acidic residues" evidence="2">
    <location>
        <begin position="362"/>
        <end position="385"/>
    </location>
</feature>
<evidence type="ECO:0000256" key="1">
    <source>
        <dbReference type="ARBA" id="ARBA00009085"/>
    </source>
</evidence>
<dbReference type="GO" id="GO:0005829">
    <property type="term" value="C:cytosol"/>
    <property type="evidence" value="ECO:0007669"/>
    <property type="project" value="TreeGrafter"/>
</dbReference>
<name>A0A5P1FFN7_ASPOF</name>
<dbReference type="Pfam" id="PF00443">
    <property type="entry name" value="UCH"/>
    <property type="match status" value="1"/>
</dbReference>